<protein>
    <recommendedName>
        <fullName evidence="3">PASTA domain-containing protein</fullName>
    </recommendedName>
</protein>
<dbReference type="RefSeq" id="WP_151865075.1">
    <property type="nucleotide sequence ID" value="NZ_WBZB01000013.1"/>
</dbReference>
<dbReference type="OrthoDB" id="1955170at2"/>
<dbReference type="AlphaFoldDB" id="A0A833HPU0"/>
<dbReference type="Proteomes" id="UP000465601">
    <property type="component" value="Unassembled WGS sequence"/>
</dbReference>
<keyword evidence="2" id="KW-1185">Reference proteome</keyword>
<comment type="caution">
    <text evidence="1">The sequence shown here is derived from an EMBL/GenBank/DDBJ whole genome shotgun (WGS) entry which is preliminary data.</text>
</comment>
<proteinExistence type="predicted"/>
<sequence>MKPIVDILGFKTEEAINALNILGYEVIIKESYGKNTTKSNDSRIIRQRLVSKNEMELIISFF</sequence>
<accession>A0A833HPU0</accession>
<evidence type="ECO:0000313" key="1">
    <source>
        <dbReference type="EMBL" id="KAB3531349.1"/>
    </source>
</evidence>
<gene>
    <name evidence="1" type="ORF">F8153_04000</name>
</gene>
<reference evidence="1 2" key="1">
    <citation type="submission" date="2019-10" db="EMBL/GenBank/DDBJ databases">
        <title>Alkaliphilus serpentinus sp. nov. and Alkaliphilus pronyensis sp. nov., two novel anaerobic alkaliphilic species isolated from the serpentinized-hosted hydrothermal field of the Prony Bay (New Caledonia).</title>
        <authorList>
            <person name="Postec A."/>
        </authorList>
    </citation>
    <scope>NUCLEOTIDE SEQUENCE [LARGE SCALE GENOMIC DNA]</scope>
    <source>
        <strain evidence="1 2">LacT</strain>
    </source>
</reference>
<evidence type="ECO:0000313" key="2">
    <source>
        <dbReference type="Proteomes" id="UP000465601"/>
    </source>
</evidence>
<organism evidence="1 2">
    <name type="scientific">Alkaliphilus serpentinus</name>
    <dbReference type="NCBI Taxonomy" id="1482731"/>
    <lineage>
        <taxon>Bacteria</taxon>
        <taxon>Bacillati</taxon>
        <taxon>Bacillota</taxon>
        <taxon>Clostridia</taxon>
        <taxon>Peptostreptococcales</taxon>
        <taxon>Natronincolaceae</taxon>
        <taxon>Alkaliphilus</taxon>
    </lineage>
</organism>
<evidence type="ECO:0008006" key="3">
    <source>
        <dbReference type="Google" id="ProtNLM"/>
    </source>
</evidence>
<dbReference type="EMBL" id="WBZB01000013">
    <property type="protein sequence ID" value="KAB3531349.1"/>
    <property type="molecule type" value="Genomic_DNA"/>
</dbReference>
<name>A0A833HPU0_9FIRM</name>